<accession>A0A5E6YK83</accession>
<reference evidence="1 2" key="1">
    <citation type="submission" date="2019-09" db="EMBL/GenBank/DDBJ databases">
        <authorList>
            <person name="Chandra G."/>
            <person name="Truman W A."/>
        </authorList>
    </citation>
    <scope>NUCLEOTIDE SEQUENCE [LARGE SCALE GENOMIC DNA]</scope>
    <source>
        <strain evidence="1">PS685</strain>
    </source>
</reference>
<protein>
    <submittedName>
        <fullName evidence="1">Uncharacterized protein</fullName>
    </submittedName>
</protein>
<dbReference type="Proteomes" id="UP000326437">
    <property type="component" value="Unassembled WGS sequence"/>
</dbReference>
<evidence type="ECO:0000313" key="1">
    <source>
        <dbReference type="EMBL" id="VVN53179.1"/>
    </source>
</evidence>
<organism evidence="1 2">
    <name type="scientific">Pseudomonas fluorescens</name>
    <dbReference type="NCBI Taxonomy" id="294"/>
    <lineage>
        <taxon>Bacteria</taxon>
        <taxon>Pseudomonadati</taxon>
        <taxon>Pseudomonadota</taxon>
        <taxon>Gammaproteobacteria</taxon>
        <taxon>Pseudomonadales</taxon>
        <taxon>Pseudomonadaceae</taxon>
        <taxon>Pseudomonas</taxon>
    </lineage>
</organism>
<name>A0A5E6YK83_PSEFL</name>
<proteinExistence type="predicted"/>
<gene>
    <name evidence="1" type="ORF">PS685_01168</name>
</gene>
<sequence>MFVDNLVATTDYCCFTNNVSQACGFIPKNIRTFGSMSAIDLNTQKLVSKCGRHVCRRVRLQHRSLIYKSPATGKQYVLISAGGMSHSPDVGDYIIAYALPD</sequence>
<dbReference type="EMBL" id="CABVHO010000006">
    <property type="protein sequence ID" value="VVN53179.1"/>
    <property type="molecule type" value="Genomic_DNA"/>
</dbReference>
<dbReference type="AlphaFoldDB" id="A0A5E6YK83"/>
<evidence type="ECO:0000313" key="2">
    <source>
        <dbReference type="Proteomes" id="UP000326437"/>
    </source>
</evidence>